<evidence type="ECO:0000256" key="4">
    <source>
        <dbReference type="RuleBase" id="RU361279"/>
    </source>
</evidence>
<dbReference type="Pfam" id="PF01812">
    <property type="entry name" value="5-FTHF_cyc-lig"/>
    <property type="match status" value="1"/>
</dbReference>
<keyword evidence="4" id="KW-0460">Magnesium</keyword>
<dbReference type="PANTHER" id="PTHR23407">
    <property type="entry name" value="ATPASE INHIBITOR/5-FORMYLTETRAHYDROFOLATE CYCLO-LIGASE"/>
    <property type="match status" value="1"/>
</dbReference>
<keyword evidence="2 4" id="KW-0547">Nucleotide-binding</keyword>
<reference evidence="5" key="1">
    <citation type="journal article" date="2014" name="Int. J. Syst. Evol. Microbiol.">
        <title>Complete genome of a new Firmicutes species belonging to the dominant human colonic microbiota ('Ruminococcus bicirculans') reveals two chromosomes and a selective capacity to utilize plant glucans.</title>
        <authorList>
            <consortium name="NISC Comparative Sequencing Program"/>
            <person name="Wegmann U."/>
            <person name="Louis P."/>
            <person name="Goesmann A."/>
            <person name="Henrissat B."/>
            <person name="Duncan S.H."/>
            <person name="Flint H.J."/>
        </authorList>
    </citation>
    <scope>NUCLEOTIDE SEQUENCE</scope>
    <source>
        <strain evidence="5">NBRC 108216</strain>
    </source>
</reference>
<dbReference type="RefSeq" id="WP_284373155.1">
    <property type="nucleotide sequence ID" value="NZ_BSNJ01000005.1"/>
</dbReference>
<evidence type="ECO:0000313" key="5">
    <source>
        <dbReference type="EMBL" id="GLQ21517.1"/>
    </source>
</evidence>
<dbReference type="Gene3D" id="3.40.50.10420">
    <property type="entry name" value="NagB/RpiA/CoA transferase-like"/>
    <property type="match status" value="1"/>
</dbReference>
<keyword evidence="3 4" id="KW-0067">ATP-binding</keyword>
<dbReference type="EMBL" id="BSNJ01000005">
    <property type="protein sequence ID" value="GLQ21517.1"/>
    <property type="molecule type" value="Genomic_DNA"/>
</dbReference>
<accession>A0ABQ5V5H4</accession>
<comment type="cofactor">
    <cofactor evidence="4">
        <name>Mg(2+)</name>
        <dbReference type="ChEBI" id="CHEBI:18420"/>
    </cofactor>
</comment>
<dbReference type="InterPro" id="IPR002698">
    <property type="entry name" value="FTHF_cligase"/>
</dbReference>
<dbReference type="InterPro" id="IPR037171">
    <property type="entry name" value="NagB/RpiA_transferase-like"/>
</dbReference>
<organism evidence="5 6">
    <name type="scientific">Algimonas porphyrae</name>
    <dbReference type="NCBI Taxonomy" id="1128113"/>
    <lineage>
        <taxon>Bacteria</taxon>
        <taxon>Pseudomonadati</taxon>
        <taxon>Pseudomonadota</taxon>
        <taxon>Alphaproteobacteria</taxon>
        <taxon>Maricaulales</taxon>
        <taxon>Robiginitomaculaceae</taxon>
        <taxon>Algimonas</taxon>
    </lineage>
</organism>
<evidence type="ECO:0000313" key="6">
    <source>
        <dbReference type="Proteomes" id="UP001161390"/>
    </source>
</evidence>
<proteinExistence type="inferred from homology"/>
<comment type="similarity">
    <text evidence="1 4">Belongs to the 5-formyltetrahydrofolate cyclo-ligase family.</text>
</comment>
<comment type="catalytic activity">
    <reaction evidence="4">
        <text>(6S)-5-formyl-5,6,7,8-tetrahydrofolate + ATP = (6R)-5,10-methenyltetrahydrofolate + ADP + phosphate</text>
        <dbReference type="Rhea" id="RHEA:10488"/>
        <dbReference type="ChEBI" id="CHEBI:30616"/>
        <dbReference type="ChEBI" id="CHEBI:43474"/>
        <dbReference type="ChEBI" id="CHEBI:57455"/>
        <dbReference type="ChEBI" id="CHEBI:57457"/>
        <dbReference type="ChEBI" id="CHEBI:456216"/>
        <dbReference type="EC" id="6.3.3.2"/>
    </reaction>
</comment>
<keyword evidence="4" id="KW-0479">Metal-binding</keyword>
<gene>
    <name evidence="5" type="ORF">GCM10007854_24720</name>
</gene>
<evidence type="ECO:0000256" key="3">
    <source>
        <dbReference type="ARBA" id="ARBA00022840"/>
    </source>
</evidence>
<dbReference type="SUPFAM" id="SSF100950">
    <property type="entry name" value="NagB/RpiA/CoA transferase-like"/>
    <property type="match status" value="1"/>
</dbReference>
<protein>
    <recommendedName>
        <fullName evidence="4">5-formyltetrahydrofolate cyclo-ligase</fullName>
        <ecNumber evidence="4">6.3.3.2</ecNumber>
    </recommendedName>
</protein>
<reference evidence="5" key="2">
    <citation type="submission" date="2023-01" db="EMBL/GenBank/DDBJ databases">
        <title>Draft genome sequence of Algimonas porphyrae strain NBRC 108216.</title>
        <authorList>
            <person name="Sun Q."/>
            <person name="Mori K."/>
        </authorList>
    </citation>
    <scope>NUCLEOTIDE SEQUENCE</scope>
    <source>
        <strain evidence="5">NBRC 108216</strain>
    </source>
</reference>
<dbReference type="InterPro" id="IPR024185">
    <property type="entry name" value="FTHF_cligase-like_sf"/>
</dbReference>
<name>A0ABQ5V5H4_9PROT</name>
<dbReference type="Proteomes" id="UP001161390">
    <property type="component" value="Unassembled WGS sequence"/>
</dbReference>
<comment type="caution">
    <text evidence="5">The sequence shown here is derived from an EMBL/GenBank/DDBJ whole genome shotgun (WGS) entry which is preliminary data.</text>
</comment>
<dbReference type="NCBIfam" id="TIGR02727">
    <property type="entry name" value="MTHFS_bact"/>
    <property type="match status" value="1"/>
</dbReference>
<evidence type="ECO:0000256" key="2">
    <source>
        <dbReference type="ARBA" id="ARBA00022741"/>
    </source>
</evidence>
<evidence type="ECO:0000256" key="1">
    <source>
        <dbReference type="ARBA" id="ARBA00010638"/>
    </source>
</evidence>
<sequence>MSIATRKDQARDRARALRAGLSANANDFVRYWPGMEPSAIIAGYWPINSEVDIRPLLQRLSESHTIVLPVTPRDRLRLSFRRWTPDAAMEAGPFGTQHPVGELSDGADPLVPDVVLVPLLAFTRQGDRLGYGGGYYDATLAGLKTEKPSLRTVGVAYAGQMVKVLPTEKTDMQLDHILTENGLITTHV</sequence>
<keyword evidence="6" id="KW-1185">Reference proteome</keyword>
<dbReference type="EC" id="6.3.3.2" evidence="4"/>
<dbReference type="PANTHER" id="PTHR23407:SF1">
    <property type="entry name" value="5-FORMYLTETRAHYDROFOLATE CYCLO-LIGASE"/>
    <property type="match status" value="1"/>
</dbReference>